<keyword evidence="1" id="KW-0472">Membrane</keyword>
<dbReference type="EMBL" id="LRBS01000034">
    <property type="protein sequence ID" value="OII77552.1"/>
    <property type="molecule type" value="Genomic_DNA"/>
</dbReference>
<dbReference type="Pfam" id="PF01079">
    <property type="entry name" value="Hint"/>
    <property type="match status" value="1"/>
</dbReference>
<feature type="transmembrane region" description="Helical" evidence="1">
    <location>
        <begin position="7"/>
        <end position="27"/>
    </location>
</feature>
<keyword evidence="1" id="KW-1133">Transmembrane helix</keyword>
<dbReference type="InterPro" id="IPR003587">
    <property type="entry name" value="Hint_dom_N"/>
</dbReference>
<gene>
    <name evidence="3" type="ORF">cand_017120</name>
</gene>
<dbReference type="VEuPathDB" id="CryptoDB:cand_017120"/>
<dbReference type="AlphaFoldDB" id="A0A1J4MTP2"/>
<keyword evidence="4" id="KW-1185">Reference proteome</keyword>
<dbReference type="InterPro" id="IPR006141">
    <property type="entry name" value="Intein_N"/>
</dbReference>
<organism evidence="3 4">
    <name type="scientific">Cryptosporidium andersoni</name>
    <dbReference type="NCBI Taxonomy" id="117008"/>
    <lineage>
        <taxon>Eukaryota</taxon>
        <taxon>Sar</taxon>
        <taxon>Alveolata</taxon>
        <taxon>Apicomplexa</taxon>
        <taxon>Conoidasida</taxon>
        <taxon>Coccidia</taxon>
        <taxon>Eucoccidiorida</taxon>
        <taxon>Eimeriorina</taxon>
        <taxon>Cryptosporidiidae</taxon>
        <taxon>Cryptosporidium</taxon>
    </lineage>
</organism>
<dbReference type="InterPro" id="IPR050387">
    <property type="entry name" value="Hedgehog_Signaling"/>
</dbReference>
<dbReference type="PANTHER" id="PTHR11889:SF31">
    <property type="entry name" value="PROTEIN HEDGEHOG"/>
    <property type="match status" value="1"/>
</dbReference>
<dbReference type="GO" id="GO:0005615">
    <property type="term" value="C:extracellular space"/>
    <property type="evidence" value="ECO:0007669"/>
    <property type="project" value="TreeGrafter"/>
</dbReference>
<dbReference type="OrthoDB" id="5212at2759"/>
<reference evidence="3 4" key="1">
    <citation type="submission" date="2016-10" db="EMBL/GenBank/DDBJ databases">
        <title>Reductive evolution of mitochondrial metabolism and differential evolution of invasion-related proteins in Cryptosporidium.</title>
        <authorList>
            <person name="Liu S."/>
            <person name="Roellig D.M."/>
            <person name="Guo Y."/>
            <person name="Li N."/>
            <person name="Frace M.A."/>
            <person name="Tang K."/>
            <person name="Zhang L."/>
            <person name="Feng Y."/>
            <person name="Xiao L."/>
        </authorList>
    </citation>
    <scope>NUCLEOTIDE SEQUENCE [LARGE SCALE GENOMIC DNA]</scope>
    <source>
        <strain evidence="3">30847</strain>
    </source>
</reference>
<dbReference type="GO" id="GO:0005509">
    <property type="term" value="F:calcium ion binding"/>
    <property type="evidence" value="ECO:0007669"/>
    <property type="project" value="TreeGrafter"/>
</dbReference>
<dbReference type="GO" id="GO:0016539">
    <property type="term" value="P:intein-mediated protein splicing"/>
    <property type="evidence" value="ECO:0007669"/>
    <property type="project" value="InterPro"/>
</dbReference>
<name>A0A1J4MTP2_9CRYT</name>
<feature type="domain" description="Hint" evidence="2">
    <location>
        <begin position="110"/>
        <end position="229"/>
    </location>
</feature>
<accession>A0A1J4MTP2</accession>
<dbReference type="CDD" id="cd00081">
    <property type="entry name" value="Hint"/>
    <property type="match status" value="1"/>
</dbReference>
<dbReference type="RefSeq" id="XP_067069398.1">
    <property type="nucleotide sequence ID" value="XM_067211946.1"/>
</dbReference>
<dbReference type="SUPFAM" id="SSF51294">
    <property type="entry name" value="Hedgehog/intein (Hint) domain"/>
    <property type="match status" value="1"/>
</dbReference>
<dbReference type="GO" id="GO:0010468">
    <property type="term" value="P:regulation of gene expression"/>
    <property type="evidence" value="ECO:0007669"/>
    <property type="project" value="TreeGrafter"/>
</dbReference>
<dbReference type="PROSITE" id="PS50817">
    <property type="entry name" value="INTEIN_N_TER"/>
    <property type="match status" value="1"/>
</dbReference>
<evidence type="ECO:0000256" key="1">
    <source>
        <dbReference type="SAM" id="Phobius"/>
    </source>
</evidence>
<dbReference type="InterPro" id="IPR036844">
    <property type="entry name" value="Hint_dom_sf"/>
</dbReference>
<dbReference type="GO" id="GO:0016540">
    <property type="term" value="P:protein autoprocessing"/>
    <property type="evidence" value="ECO:0007669"/>
    <property type="project" value="InterPro"/>
</dbReference>
<evidence type="ECO:0000313" key="4">
    <source>
        <dbReference type="Proteomes" id="UP000186804"/>
    </source>
</evidence>
<sequence>MKFRKFLLIYYIYLWEIIYGIFPKLIIDQHIMINYSFVRLKVKGILSSLQDFDSQSFQSDWGNVLSASLQVSFPTSCIGDIINMGYVSVEFDEDDYGFNANCDASSETNNLCFPGENIVLSKTRGYIPIKELEIGEHILTFDYKSLKTKYSEVIMMLHNDPNFYPDDNWIIIKYLNVNIPLILSPNHLIFKLDLSDSQKGDCEINTNHFKVVSVLAKDIRIGDALIINSINGIIVSWITDINIYNVKSQKYLQLKGRYSPLTKDGHLIVNNVFVSSFSKPYQWPVNIIQPNHSFLFKILKPFIFLQNINSVYYQIFKSKISYNKIRIYSLLKSSHEYLQIKFYHFLYISLI</sequence>
<evidence type="ECO:0000313" key="3">
    <source>
        <dbReference type="EMBL" id="OII77552.1"/>
    </source>
</evidence>
<dbReference type="InterPro" id="IPR001767">
    <property type="entry name" value="Hedgehog_Hint"/>
</dbReference>
<dbReference type="GO" id="GO:0007224">
    <property type="term" value="P:smoothened signaling pathway"/>
    <property type="evidence" value="ECO:0007669"/>
    <property type="project" value="TreeGrafter"/>
</dbReference>
<dbReference type="PANTHER" id="PTHR11889">
    <property type="entry name" value="HEDGEHOG"/>
    <property type="match status" value="1"/>
</dbReference>
<proteinExistence type="predicted"/>
<dbReference type="Gene3D" id="2.170.16.10">
    <property type="entry name" value="Hedgehog/Intein (Hint) domain"/>
    <property type="match status" value="1"/>
</dbReference>
<keyword evidence="1" id="KW-0812">Transmembrane</keyword>
<protein>
    <recommendedName>
        <fullName evidence="2">Hint domain-containing protein</fullName>
    </recommendedName>
</protein>
<dbReference type="Proteomes" id="UP000186804">
    <property type="component" value="Unassembled WGS sequence"/>
</dbReference>
<dbReference type="SMART" id="SM00306">
    <property type="entry name" value="HintN"/>
    <property type="match status" value="1"/>
</dbReference>
<dbReference type="GeneID" id="92365897"/>
<dbReference type="GO" id="GO:0005113">
    <property type="term" value="F:patched binding"/>
    <property type="evidence" value="ECO:0007669"/>
    <property type="project" value="TreeGrafter"/>
</dbReference>
<evidence type="ECO:0000259" key="2">
    <source>
        <dbReference type="SMART" id="SM00306"/>
    </source>
</evidence>
<dbReference type="GO" id="GO:0001708">
    <property type="term" value="P:cell fate specification"/>
    <property type="evidence" value="ECO:0007669"/>
    <property type="project" value="TreeGrafter"/>
</dbReference>
<comment type="caution">
    <text evidence="3">The sequence shown here is derived from an EMBL/GenBank/DDBJ whole genome shotgun (WGS) entry which is preliminary data.</text>
</comment>